<dbReference type="AlphaFoldDB" id="A0AAD9UJX4"/>
<accession>A0AAD9UJX4</accession>
<gene>
    <name evidence="1" type="ORF">NP493_41g04022</name>
</gene>
<sequence length="42" mass="4741">MLVNYLFTIKGESVVLIMETGEIGDRERRKMLATLPPFGSLN</sequence>
<dbReference type="EMBL" id="JAODUO010000041">
    <property type="protein sequence ID" value="KAK2191997.1"/>
    <property type="molecule type" value="Genomic_DNA"/>
</dbReference>
<proteinExistence type="predicted"/>
<reference evidence="1" key="1">
    <citation type="journal article" date="2023" name="Mol. Biol. Evol.">
        <title>Third-Generation Sequencing Reveals the Adaptive Role of the Epigenome in Three Deep-Sea Polychaetes.</title>
        <authorList>
            <person name="Perez M."/>
            <person name="Aroh O."/>
            <person name="Sun Y."/>
            <person name="Lan Y."/>
            <person name="Juniper S.K."/>
            <person name="Young C.R."/>
            <person name="Angers B."/>
            <person name="Qian P.Y."/>
        </authorList>
    </citation>
    <scope>NUCLEOTIDE SEQUENCE</scope>
    <source>
        <strain evidence="1">R07B-5</strain>
    </source>
</reference>
<evidence type="ECO:0000313" key="2">
    <source>
        <dbReference type="Proteomes" id="UP001209878"/>
    </source>
</evidence>
<protein>
    <submittedName>
        <fullName evidence="1">Uncharacterized protein</fullName>
    </submittedName>
</protein>
<name>A0AAD9UJX4_RIDPI</name>
<evidence type="ECO:0000313" key="1">
    <source>
        <dbReference type="EMBL" id="KAK2191997.1"/>
    </source>
</evidence>
<comment type="caution">
    <text evidence="1">The sequence shown here is derived from an EMBL/GenBank/DDBJ whole genome shotgun (WGS) entry which is preliminary data.</text>
</comment>
<dbReference type="Proteomes" id="UP001209878">
    <property type="component" value="Unassembled WGS sequence"/>
</dbReference>
<keyword evidence="2" id="KW-1185">Reference proteome</keyword>
<organism evidence="1 2">
    <name type="scientific">Ridgeia piscesae</name>
    <name type="common">Tubeworm</name>
    <dbReference type="NCBI Taxonomy" id="27915"/>
    <lineage>
        <taxon>Eukaryota</taxon>
        <taxon>Metazoa</taxon>
        <taxon>Spiralia</taxon>
        <taxon>Lophotrochozoa</taxon>
        <taxon>Annelida</taxon>
        <taxon>Polychaeta</taxon>
        <taxon>Sedentaria</taxon>
        <taxon>Canalipalpata</taxon>
        <taxon>Sabellida</taxon>
        <taxon>Siboglinidae</taxon>
        <taxon>Ridgeia</taxon>
    </lineage>
</organism>